<dbReference type="GeneID" id="22111445"/>
<keyword evidence="2" id="KW-1185">Reference proteome</keyword>
<evidence type="ECO:0000313" key="1">
    <source>
        <dbReference type="EMBL" id="AIT14295.1"/>
    </source>
</evidence>
<dbReference type="KEGG" id="vg:22111445"/>
<evidence type="ECO:0000313" key="2">
    <source>
        <dbReference type="Proteomes" id="UP000029889"/>
    </source>
</evidence>
<accession>A0A097EXZ3</accession>
<dbReference type="RefSeq" id="YP_009101992.1">
    <property type="nucleotide sequence ID" value="NC_025447.1"/>
</dbReference>
<dbReference type="EMBL" id="KM507819">
    <property type="protein sequence ID" value="AIT14295.1"/>
    <property type="molecule type" value="Genomic_DNA"/>
</dbReference>
<name>A0A097EXZ3_9CAUD</name>
<reference evidence="1 2" key="1">
    <citation type="submission" date="2014-09" db="EMBL/GenBank/DDBJ databases">
        <authorList>
            <person name="Lapin J.S."/>
            <person name="Pope W.H."/>
            <person name="Hua J."/>
            <person name="Ford M.E."/>
            <person name="Conway J.F."/>
            <person name="Hatfull G.F."/>
            <person name="Hendrix R.W."/>
        </authorList>
    </citation>
    <scope>NUCLEOTIDE SEQUENCE [LARGE SCALE GENOMIC DNA]</scope>
</reference>
<dbReference type="Proteomes" id="UP000029889">
    <property type="component" value="Segment"/>
</dbReference>
<proteinExistence type="predicted"/>
<sequence>MSDPMVALARTKLLLKIGEIFTVLLSNNIDITELDIKQPWEVTMFSAFHRLSYKGESVLDFNPKAKFIDYAALYRELHRNIYSGCITNNFKEIKVQTASHEFNDLLYPEFNLTEELLFQYSLILTNLETLEYYKELVDIFMNTRLSKDIVIFWYTEHVTEELLTEFLLNMTAIKEKLC</sequence>
<protein>
    <submittedName>
        <fullName evidence="1">Uncharacterized protein</fullName>
    </submittedName>
</protein>
<organism evidence="1 2">
    <name type="scientific">Escherichia phage 121Q</name>
    <dbReference type="NCBI Taxonomy" id="1555202"/>
    <lineage>
        <taxon>Viruses</taxon>
        <taxon>Duplodnaviria</taxon>
        <taxon>Heunggongvirae</taxon>
        <taxon>Uroviricota</taxon>
        <taxon>Caudoviricetes</taxon>
        <taxon>Asteriusvirus</taxon>
        <taxon>Asteriusvirus av121Q</taxon>
    </lineage>
</organism>
<gene>
    <name evidence="1" type="primary">405</name>
    <name evidence="1" type="ORF">PBI_121Q_405</name>
</gene>